<accession>A0ABM6TFM7</accession>
<keyword evidence="5" id="KW-1185">Reference proteome</keyword>
<evidence type="ECO:0000256" key="1">
    <source>
        <dbReference type="ARBA" id="ARBA00009986"/>
    </source>
</evidence>
<dbReference type="SUPFAM" id="SSF53720">
    <property type="entry name" value="ALDH-like"/>
    <property type="match status" value="1"/>
</dbReference>
<proteinExistence type="inferred from homology"/>
<dbReference type="Gene3D" id="3.40.605.10">
    <property type="entry name" value="Aldehyde Dehydrogenase, Chain A, domain 1"/>
    <property type="match status" value="1"/>
</dbReference>
<comment type="similarity">
    <text evidence="1">Belongs to the aldehyde dehydrogenase family.</text>
</comment>
<evidence type="ECO:0000256" key="2">
    <source>
        <dbReference type="ARBA" id="ARBA00023002"/>
    </source>
</evidence>
<name>A0ABM6TFM7_9CAUL</name>
<dbReference type="Proteomes" id="UP000240527">
    <property type="component" value="Chromosome"/>
</dbReference>
<dbReference type="InterPro" id="IPR016161">
    <property type="entry name" value="Ald_DH/histidinol_DH"/>
</dbReference>
<dbReference type="Gene3D" id="3.40.309.10">
    <property type="entry name" value="Aldehyde Dehydrogenase, Chain A, domain 2"/>
    <property type="match status" value="1"/>
</dbReference>
<dbReference type="PANTHER" id="PTHR43353:SF5">
    <property type="entry name" value="SUCCINATE-SEMIALDEHYDE DEHYDROGENASE, MITOCHONDRIAL"/>
    <property type="match status" value="1"/>
</dbReference>
<dbReference type="InterPro" id="IPR016163">
    <property type="entry name" value="Ald_DH_C"/>
</dbReference>
<sequence>MAGIESRCPIGRETYMARNDRKALHLIGGEWIEAGEPGESFDPATGDVIGTYSLAGAAEAGLAIAAAGGAFTDTGWKDDHRLRASVLNAMADAFEARFDELVALTGLENGKVNLHAQIEIGIAPQTLRYNAALALTEAGRAAERAPGQISLTLKQPVGVAGIIAPWNSPCALVTRSLAPALAAGCTAVIMLPRQTAQLNHLIAQIIAATKGLPAGVVNLITGGQQAGEAIVASPQVPTISFTGSTATGRAIAANAAPRVKRLGLELGGKTPLIVFDDANLDAVTPTAVAALTVFSGQFCMTGSRLLVQRGVAAKVAQALGEALSTVRVGPASDPASEMGPLIDKANVERVDRMVEAAIAAGAKAIVRGGPVTDGELAKGAFYRPTLLEVTDNQADIVQQEVFGPVLAMQVFDTEAQAVALANGTEYGLAASVWSRDLDRQVRMARALDAGTVWINGWAALSDQFEEGGFKQSGLGRMRGLAVLEDFIEHKHISFVTS</sequence>
<dbReference type="EMBL" id="CP027850">
    <property type="protein sequence ID" value="AVQ01946.1"/>
    <property type="molecule type" value="Genomic_DNA"/>
</dbReference>
<dbReference type="RefSeq" id="WP_106907122.1">
    <property type="nucleotide sequence ID" value="NZ_CP027850.1"/>
</dbReference>
<dbReference type="PANTHER" id="PTHR43353">
    <property type="entry name" value="SUCCINATE-SEMIALDEHYDE DEHYDROGENASE, MITOCHONDRIAL"/>
    <property type="match status" value="1"/>
</dbReference>
<dbReference type="InterPro" id="IPR016162">
    <property type="entry name" value="Ald_DH_N"/>
</dbReference>
<reference evidence="4 5" key="1">
    <citation type="journal article" date="2015" name="Biotechnol. Bioeng.">
        <title>Genome sequence and phenotypic characterization of Caulobacter segnis.</title>
        <authorList>
            <person name="Patel S."/>
            <person name="Fletcher B."/>
            <person name="Scott D.C."/>
            <person name="Ely B."/>
        </authorList>
    </citation>
    <scope>NUCLEOTIDE SEQUENCE [LARGE SCALE GENOMIC DNA]</scope>
    <source>
        <strain evidence="4 5">TK0059</strain>
    </source>
</reference>
<evidence type="ECO:0000313" key="4">
    <source>
        <dbReference type="EMBL" id="AVQ01946.1"/>
    </source>
</evidence>
<evidence type="ECO:0000259" key="3">
    <source>
        <dbReference type="Pfam" id="PF00171"/>
    </source>
</evidence>
<dbReference type="Pfam" id="PF00171">
    <property type="entry name" value="Aldedh"/>
    <property type="match status" value="1"/>
</dbReference>
<feature type="domain" description="Aldehyde dehydrogenase" evidence="3">
    <location>
        <begin position="36"/>
        <end position="492"/>
    </location>
</feature>
<organism evidence="4 5">
    <name type="scientific">Caulobacter segnis</name>
    <dbReference type="NCBI Taxonomy" id="88688"/>
    <lineage>
        <taxon>Bacteria</taxon>
        <taxon>Pseudomonadati</taxon>
        <taxon>Pseudomonadota</taxon>
        <taxon>Alphaproteobacteria</taxon>
        <taxon>Caulobacterales</taxon>
        <taxon>Caulobacteraceae</taxon>
        <taxon>Caulobacter</taxon>
    </lineage>
</organism>
<protein>
    <submittedName>
        <fullName evidence="4">Aldehyde dehydrogenase</fullName>
    </submittedName>
</protein>
<dbReference type="InterPro" id="IPR050740">
    <property type="entry name" value="Aldehyde_DH_Superfamily"/>
</dbReference>
<evidence type="ECO:0000313" key="5">
    <source>
        <dbReference type="Proteomes" id="UP000240527"/>
    </source>
</evidence>
<dbReference type="InterPro" id="IPR015590">
    <property type="entry name" value="Aldehyde_DH_dom"/>
</dbReference>
<keyword evidence="2" id="KW-0560">Oxidoreductase</keyword>
<gene>
    <name evidence="4" type="ORF">B7G68_08855</name>
</gene>